<dbReference type="SUPFAM" id="SSF46894">
    <property type="entry name" value="C-terminal effector domain of the bipartite response regulators"/>
    <property type="match status" value="1"/>
</dbReference>
<dbReference type="GO" id="GO:0004016">
    <property type="term" value="F:adenylate cyclase activity"/>
    <property type="evidence" value="ECO:0007669"/>
    <property type="project" value="TreeGrafter"/>
</dbReference>
<keyword evidence="2" id="KW-0067">ATP-binding</keyword>
<dbReference type="Gene3D" id="3.40.50.300">
    <property type="entry name" value="P-loop containing nucleotide triphosphate hydrolases"/>
    <property type="match status" value="1"/>
</dbReference>
<keyword evidence="1" id="KW-0547">Nucleotide-binding</keyword>
<evidence type="ECO:0000313" key="4">
    <source>
        <dbReference type="EMBL" id="NYI70928.1"/>
    </source>
</evidence>
<dbReference type="InterPro" id="IPR016032">
    <property type="entry name" value="Sig_transdc_resp-reg_C-effctor"/>
</dbReference>
<dbReference type="Gene3D" id="1.10.10.10">
    <property type="entry name" value="Winged helix-like DNA-binding domain superfamily/Winged helix DNA-binding domain"/>
    <property type="match status" value="1"/>
</dbReference>
<dbReference type="Proteomes" id="UP000527616">
    <property type="component" value="Unassembled WGS sequence"/>
</dbReference>
<dbReference type="InterPro" id="IPR041664">
    <property type="entry name" value="AAA_16"/>
</dbReference>
<dbReference type="RefSeq" id="WP_179444823.1">
    <property type="nucleotide sequence ID" value="NZ_JACBZS010000001.1"/>
</dbReference>
<dbReference type="SUPFAM" id="SSF52540">
    <property type="entry name" value="P-loop containing nucleoside triphosphate hydrolases"/>
    <property type="match status" value="1"/>
</dbReference>
<dbReference type="GO" id="GO:0006355">
    <property type="term" value="P:regulation of DNA-templated transcription"/>
    <property type="evidence" value="ECO:0007669"/>
    <property type="project" value="InterPro"/>
</dbReference>
<reference evidence="4 5" key="1">
    <citation type="submission" date="2020-07" db="EMBL/GenBank/DDBJ databases">
        <title>Sequencing the genomes of 1000 actinobacteria strains.</title>
        <authorList>
            <person name="Klenk H.-P."/>
        </authorList>
    </citation>
    <scope>NUCLEOTIDE SEQUENCE [LARGE SCALE GENOMIC DNA]</scope>
    <source>
        <strain evidence="4 5">DSM 103164</strain>
    </source>
</reference>
<name>A0A7Z0D8K1_9ACTN</name>
<proteinExistence type="predicted"/>
<keyword evidence="5" id="KW-1185">Reference proteome</keyword>
<evidence type="ECO:0000256" key="1">
    <source>
        <dbReference type="ARBA" id="ARBA00022741"/>
    </source>
</evidence>
<dbReference type="GO" id="GO:0005524">
    <property type="term" value="F:ATP binding"/>
    <property type="evidence" value="ECO:0007669"/>
    <property type="project" value="UniProtKB-KW"/>
</dbReference>
<dbReference type="PANTHER" id="PTHR16305">
    <property type="entry name" value="TESTICULAR SOLUBLE ADENYLYL CYCLASE"/>
    <property type="match status" value="1"/>
</dbReference>
<dbReference type="InterPro" id="IPR000792">
    <property type="entry name" value="Tscrpt_reg_LuxR_C"/>
</dbReference>
<feature type="domain" description="HTH luxR-type" evidence="3">
    <location>
        <begin position="869"/>
        <end position="934"/>
    </location>
</feature>
<protein>
    <submittedName>
        <fullName evidence="4">DNA-binding CsgD family transcriptional regulator/tetratricopeptide (TPR) repeat protein</fullName>
    </submittedName>
</protein>
<dbReference type="Gene3D" id="1.25.40.10">
    <property type="entry name" value="Tetratricopeptide repeat domain"/>
    <property type="match status" value="1"/>
</dbReference>
<dbReference type="CDD" id="cd06170">
    <property type="entry name" value="LuxR_C_like"/>
    <property type="match status" value="1"/>
</dbReference>
<dbReference type="SMART" id="SM00421">
    <property type="entry name" value="HTH_LUXR"/>
    <property type="match status" value="1"/>
</dbReference>
<sequence length="938" mass="101830">MGIGADSDWMVGRARELAELQTMWAQALQHEPRLVLLGGEAGGGKTTLAGAFAASLSGAQLVRGQCVPLGGEGLPYAPVLQVMRELFARYGRDRIIDWAGAGWPSLAPLLPELGATPEPSTTERLRMFEAIARIWEGAARETPLLVVLEDLHWSDESSRHLLNFLTSAVADAPVLLIGTFRTDELTRRHPLRPFLAELQRIPAVRRIDLPRLTRDEVAELVHRAEPDATDYAIDVLAERSEGIPFFVVELARCGGSCDTLPWTLREALQQRIQLLGDETQRLLRLASVAGFRIGDELLAAVSGAEPEAIERCLREAIDAGVLIIDDDAYCFRHALLHEVINEDLLPGEQVRAHHAYAEAFTARPELSAAAAVEIAHHYFAAHDLERAFAAALTAAREARTAPHETLRLYERALGIWERVPDPESVAGPRVEVLHAAALASHEAGEGDRTLALVDEALDDPGAAEPLVRSRLLLMKSWALGVQMRAGDGELIAEALALTPEHPMTQARAQALMRMAGHLMLRDPRARLGDEIIVQAIAAAREIGDTDIEAHAMNTWACHLTIRGEEDRGIAALRESRALIRNDSGLARYWVNLSDNLHLAGRYAEAVDEAMQGIAHTSREGTQRTKGAMLAGNAAEPLLALGEWQRAEKLINRALELRPPKQYWIQLRLLRAELDTWRGDFDSADRNLAEFRSIAGASHPQYHQMFTLVDARLRLLRGDAEGALATAAATAQSDQHHPSRQLLIAAVAAAAIRELRAGGADPDPAPLLGWIGDLPQVGLTPVLRPLIDAELADETESWRLAVKALTAGPAVLRCHAGLVLGERLIADKTREEARGVLAEAAHLAEQMGASVLTERIARLRTRSGFLAGNGSRATVGLTGRELEVLRLVADGRSNGQIGRELFISTKTASVHVSNILAKLGVSSRGEAAAVAHRESLLAG</sequence>
<dbReference type="GO" id="GO:0003677">
    <property type="term" value="F:DNA binding"/>
    <property type="evidence" value="ECO:0007669"/>
    <property type="project" value="UniProtKB-KW"/>
</dbReference>
<dbReference type="EMBL" id="JACBZS010000001">
    <property type="protein sequence ID" value="NYI70928.1"/>
    <property type="molecule type" value="Genomic_DNA"/>
</dbReference>
<comment type="caution">
    <text evidence="4">The sequence shown here is derived from an EMBL/GenBank/DDBJ whole genome shotgun (WGS) entry which is preliminary data.</text>
</comment>
<dbReference type="SUPFAM" id="SSF48452">
    <property type="entry name" value="TPR-like"/>
    <property type="match status" value="1"/>
</dbReference>
<dbReference type="Pfam" id="PF00196">
    <property type="entry name" value="GerE"/>
    <property type="match status" value="1"/>
</dbReference>
<dbReference type="AlphaFoldDB" id="A0A7Z0D8K1"/>
<dbReference type="PANTHER" id="PTHR16305:SF35">
    <property type="entry name" value="TRANSCRIPTIONAL ACTIVATOR DOMAIN"/>
    <property type="match status" value="1"/>
</dbReference>
<dbReference type="GO" id="GO:0005737">
    <property type="term" value="C:cytoplasm"/>
    <property type="evidence" value="ECO:0007669"/>
    <property type="project" value="TreeGrafter"/>
</dbReference>
<gene>
    <name evidence="4" type="ORF">GGQ54_001488</name>
</gene>
<organism evidence="4 5">
    <name type="scientific">Naumannella cuiyingiana</name>
    <dbReference type="NCBI Taxonomy" id="1347891"/>
    <lineage>
        <taxon>Bacteria</taxon>
        <taxon>Bacillati</taxon>
        <taxon>Actinomycetota</taxon>
        <taxon>Actinomycetes</taxon>
        <taxon>Propionibacteriales</taxon>
        <taxon>Propionibacteriaceae</taxon>
        <taxon>Naumannella</taxon>
    </lineage>
</organism>
<dbReference type="InterPro" id="IPR027417">
    <property type="entry name" value="P-loop_NTPase"/>
</dbReference>
<dbReference type="InterPro" id="IPR036388">
    <property type="entry name" value="WH-like_DNA-bd_sf"/>
</dbReference>
<dbReference type="PRINTS" id="PR00038">
    <property type="entry name" value="HTHLUXR"/>
</dbReference>
<dbReference type="Pfam" id="PF13191">
    <property type="entry name" value="AAA_16"/>
    <property type="match status" value="1"/>
</dbReference>
<evidence type="ECO:0000259" key="3">
    <source>
        <dbReference type="PROSITE" id="PS50043"/>
    </source>
</evidence>
<evidence type="ECO:0000256" key="2">
    <source>
        <dbReference type="ARBA" id="ARBA00022840"/>
    </source>
</evidence>
<keyword evidence="4" id="KW-0238">DNA-binding</keyword>
<dbReference type="PROSITE" id="PS50043">
    <property type="entry name" value="HTH_LUXR_2"/>
    <property type="match status" value="1"/>
</dbReference>
<accession>A0A7Z0D8K1</accession>
<evidence type="ECO:0000313" key="5">
    <source>
        <dbReference type="Proteomes" id="UP000527616"/>
    </source>
</evidence>
<dbReference type="InterPro" id="IPR011990">
    <property type="entry name" value="TPR-like_helical_dom_sf"/>
</dbReference>